<dbReference type="EMBL" id="CAUEEQ010036547">
    <property type="protein sequence ID" value="CAJ0953358.1"/>
    <property type="molecule type" value="Genomic_DNA"/>
</dbReference>
<reference evidence="2" key="1">
    <citation type="submission" date="2023-07" db="EMBL/GenBank/DDBJ databases">
        <authorList>
            <person name="Stuckert A."/>
        </authorList>
    </citation>
    <scope>NUCLEOTIDE SEQUENCE</scope>
</reference>
<protein>
    <submittedName>
        <fullName evidence="2">Uncharacterized protein</fullName>
    </submittedName>
</protein>
<dbReference type="Proteomes" id="UP001176940">
    <property type="component" value="Unassembled WGS sequence"/>
</dbReference>
<gene>
    <name evidence="2" type="ORF">RIMI_LOCUS14275108</name>
</gene>
<evidence type="ECO:0000313" key="2">
    <source>
        <dbReference type="EMBL" id="CAJ0953358.1"/>
    </source>
</evidence>
<proteinExistence type="predicted"/>
<organism evidence="2 3">
    <name type="scientific">Ranitomeya imitator</name>
    <name type="common">mimic poison frog</name>
    <dbReference type="NCBI Taxonomy" id="111125"/>
    <lineage>
        <taxon>Eukaryota</taxon>
        <taxon>Metazoa</taxon>
        <taxon>Chordata</taxon>
        <taxon>Craniata</taxon>
        <taxon>Vertebrata</taxon>
        <taxon>Euteleostomi</taxon>
        <taxon>Amphibia</taxon>
        <taxon>Batrachia</taxon>
        <taxon>Anura</taxon>
        <taxon>Neobatrachia</taxon>
        <taxon>Hyloidea</taxon>
        <taxon>Dendrobatidae</taxon>
        <taxon>Dendrobatinae</taxon>
        <taxon>Ranitomeya</taxon>
    </lineage>
</organism>
<keyword evidence="3" id="KW-1185">Reference proteome</keyword>
<comment type="caution">
    <text evidence="2">The sequence shown here is derived from an EMBL/GenBank/DDBJ whole genome shotgun (WGS) entry which is preliminary data.</text>
</comment>
<evidence type="ECO:0000313" key="3">
    <source>
        <dbReference type="Proteomes" id="UP001176940"/>
    </source>
</evidence>
<evidence type="ECO:0000256" key="1">
    <source>
        <dbReference type="SAM" id="MobiDB-lite"/>
    </source>
</evidence>
<feature type="region of interest" description="Disordered" evidence="1">
    <location>
        <begin position="66"/>
        <end position="87"/>
    </location>
</feature>
<name>A0ABN9LXA5_9NEOB</name>
<accession>A0ABN9LXA5</accession>
<sequence length="266" mass="29518">MGIEESELESEVWFTNSTALPAAPDARSSVPHCTSEYPLIQAYGRDDSASKKLLCTAWDVREGDAREEESLTKPSLHHTGSPVRVQRGKSAATCSHGTNNSDYELSLDLKNKQIEMLEHKYGGHGSLHHPGTAFRQYQLSKNFEKIRDSLLQSRLPPTHFPAKGSGLPHSQPPISGAFTELEDSFTEQVQSLAKSIDDALSTWSLKTMCAFPEAGSYQIRETFMQQNPELEPPKLEELEGEDGQLGTLPKSNSTLMMAFRDGHPFR</sequence>